<feature type="transmembrane region" description="Helical" evidence="1">
    <location>
        <begin position="210"/>
        <end position="232"/>
    </location>
</feature>
<dbReference type="AlphaFoldDB" id="A0A414YHF0"/>
<dbReference type="Proteomes" id="UP000283512">
    <property type="component" value="Unassembled WGS sequence"/>
</dbReference>
<feature type="transmembrane region" description="Helical" evidence="1">
    <location>
        <begin position="176"/>
        <end position="198"/>
    </location>
</feature>
<gene>
    <name evidence="2" type="ORF">DW190_19900</name>
</gene>
<evidence type="ECO:0000256" key="1">
    <source>
        <dbReference type="SAM" id="Phobius"/>
    </source>
</evidence>
<keyword evidence="1" id="KW-1133">Transmembrane helix</keyword>
<evidence type="ECO:0000313" key="2">
    <source>
        <dbReference type="EMBL" id="RHH85566.1"/>
    </source>
</evidence>
<comment type="caution">
    <text evidence="2">The sequence shown here is derived from an EMBL/GenBank/DDBJ whole genome shotgun (WGS) entry which is preliminary data.</text>
</comment>
<proteinExistence type="predicted"/>
<keyword evidence="1" id="KW-0472">Membrane</keyword>
<reference evidence="2 3" key="1">
    <citation type="submission" date="2018-08" db="EMBL/GenBank/DDBJ databases">
        <title>A genome reference for cultivated species of the human gut microbiota.</title>
        <authorList>
            <person name="Zou Y."/>
            <person name="Xue W."/>
            <person name="Luo G."/>
        </authorList>
    </citation>
    <scope>NUCLEOTIDE SEQUENCE [LARGE SCALE GENOMIC DNA]</scope>
    <source>
        <strain evidence="2 3">AM16-49B</strain>
    </source>
</reference>
<feature type="transmembrane region" description="Helical" evidence="1">
    <location>
        <begin position="146"/>
        <end position="164"/>
    </location>
</feature>
<keyword evidence="1" id="KW-0812">Transmembrane</keyword>
<sequence length="397" mass="46801">MELQKIEIHPFQTTSTHETCLLEIAGRFFEIGKDTAELLVYFKNNGCEDENIEAYVKMTGKHSFREIKDFLEGLAKKLSEEENHDKRKTFLYNKELLSPVVVSYCSSLLKVLFNKWVMMSVISGFVILDVCFFIDFVSFGINRLMLNMYMLIVLLCFFVFSSFFHELGHAAACRYWNISHGGIGLGLYINIPVFYTDVSNAWKLSRGKRLIVNLGGVYFQMILLVPLLITYLLAPSNILNYIILTMNFNFLMTLNPFFKFDGYWIMTDALGVANLRKRGKEWMQYMIDKLRRRQTDNRPYLLSLSKGAKIVLIGYTLVVNLFFGFYFFYMIPVFFIRFYNTFPDRMMQLLSELSYRQVPDWGNIQQIVLQLCFLGLFCYMMYRMIMSWFKTNTYKHK</sequence>
<feature type="transmembrane region" description="Helical" evidence="1">
    <location>
        <begin position="238"/>
        <end position="258"/>
    </location>
</feature>
<name>A0A414YHF0_9BACE</name>
<evidence type="ECO:0000313" key="3">
    <source>
        <dbReference type="Proteomes" id="UP000283512"/>
    </source>
</evidence>
<evidence type="ECO:0008006" key="4">
    <source>
        <dbReference type="Google" id="ProtNLM"/>
    </source>
</evidence>
<feature type="transmembrane region" description="Helical" evidence="1">
    <location>
        <begin position="119"/>
        <end position="139"/>
    </location>
</feature>
<feature type="transmembrane region" description="Helical" evidence="1">
    <location>
        <begin position="310"/>
        <end position="339"/>
    </location>
</feature>
<accession>A0A414YHF0</accession>
<protein>
    <recommendedName>
        <fullName evidence="4">Peptide zinc metalloprotease protein</fullName>
    </recommendedName>
</protein>
<dbReference type="EMBL" id="QRKD01000036">
    <property type="protein sequence ID" value="RHH85566.1"/>
    <property type="molecule type" value="Genomic_DNA"/>
</dbReference>
<feature type="transmembrane region" description="Helical" evidence="1">
    <location>
        <begin position="364"/>
        <end position="382"/>
    </location>
</feature>
<organism evidence="2 3">
    <name type="scientific">Bacteroides caccae</name>
    <dbReference type="NCBI Taxonomy" id="47678"/>
    <lineage>
        <taxon>Bacteria</taxon>
        <taxon>Pseudomonadati</taxon>
        <taxon>Bacteroidota</taxon>
        <taxon>Bacteroidia</taxon>
        <taxon>Bacteroidales</taxon>
        <taxon>Bacteroidaceae</taxon>
        <taxon>Bacteroides</taxon>
    </lineage>
</organism>